<sequence length="444" mass="49808">MKRKSWGTAAVVLSAGLALSACGGKEEKAPAGASGADDLSKAANEKVELIFYSMSRDSEESFNERYGDAIRKKFPNYTITYIQRVVPGKDLNDLINSGQRIDIQWDSIGSFPTSNIASELNFDMTDLLKKHQVDLNRFEPSLIDMMKQLGGGAIYGLPVYNERMAMYYNKDLFDKLNVPYPKDGMTWDQFNELTKKLNVERDGVAYTGFSPSVNHLFLVNPYSLALIDKTTMKSTINSDRWKQLLQTQLIDPTQSPVYQKAMTDYKKILDLAPFSKEQRLATFPSSPVLPLVQKTELSNFNWDIVSMPTMSDLPGVGPQSYPGIFAITKQAQNKDAAMQVLKFLTSDEFQMDISKKGLMTTLKNEQIQKALGSEGAFKGKNYGAFFYNKYPKIADKSVEESKANILALYTKNLNKLASGQMDINTYLRTAEEEANKALDDLKKK</sequence>
<evidence type="ECO:0000256" key="2">
    <source>
        <dbReference type="ARBA" id="ARBA00022729"/>
    </source>
</evidence>
<organism evidence="7 8">
    <name type="scientific">Paenibacillus solanacearum</name>
    <dbReference type="NCBI Taxonomy" id="2048548"/>
    <lineage>
        <taxon>Bacteria</taxon>
        <taxon>Bacillati</taxon>
        <taxon>Bacillota</taxon>
        <taxon>Bacilli</taxon>
        <taxon>Bacillales</taxon>
        <taxon>Paenibacillaceae</taxon>
        <taxon>Paenibacillus</taxon>
    </lineage>
</organism>
<keyword evidence="3" id="KW-0472">Membrane</keyword>
<dbReference type="PANTHER" id="PTHR43649">
    <property type="entry name" value="ARABINOSE-BINDING PROTEIN-RELATED"/>
    <property type="match status" value="1"/>
</dbReference>
<evidence type="ECO:0000256" key="5">
    <source>
        <dbReference type="ARBA" id="ARBA00023288"/>
    </source>
</evidence>
<gene>
    <name evidence="7" type="ORF">PAESOLCIP111_02538</name>
</gene>
<dbReference type="EMBL" id="CAJVAS010000009">
    <property type="protein sequence ID" value="CAG7623582.1"/>
    <property type="molecule type" value="Genomic_DNA"/>
</dbReference>
<protein>
    <recommendedName>
        <fullName evidence="9">Extracellular solute-binding protein</fullName>
    </recommendedName>
</protein>
<keyword evidence="4" id="KW-0564">Palmitate</keyword>
<evidence type="ECO:0000313" key="7">
    <source>
        <dbReference type="EMBL" id="CAG7623582.1"/>
    </source>
</evidence>
<proteinExistence type="predicted"/>
<dbReference type="RefSeq" id="WP_218092318.1">
    <property type="nucleotide sequence ID" value="NZ_CAJVAS010000009.1"/>
</dbReference>
<dbReference type="Proteomes" id="UP000693672">
    <property type="component" value="Unassembled WGS sequence"/>
</dbReference>
<dbReference type="Pfam" id="PF01547">
    <property type="entry name" value="SBP_bac_1"/>
    <property type="match status" value="1"/>
</dbReference>
<keyword evidence="1" id="KW-1003">Cell membrane</keyword>
<keyword evidence="8" id="KW-1185">Reference proteome</keyword>
<evidence type="ECO:0000256" key="6">
    <source>
        <dbReference type="SAM" id="SignalP"/>
    </source>
</evidence>
<keyword evidence="2 6" id="KW-0732">Signal</keyword>
<evidence type="ECO:0000256" key="3">
    <source>
        <dbReference type="ARBA" id="ARBA00023136"/>
    </source>
</evidence>
<feature type="chain" id="PRO_5038670740" description="Extracellular solute-binding protein" evidence="6">
    <location>
        <begin position="21"/>
        <end position="444"/>
    </location>
</feature>
<keyword evidence="5" id="KW-0449">Lipoprotein</keyword>
<comment type="caution">
    <text evidence="7">The sequence shown here is derived from an EMBL/GenBank/DDBJ whole genome shotgun (WGS) entry which is preliminary data.</text>
</comment>
<accession>A0A916K175</accession>
<dbReference type="InterPro" id="IPR050490">
    <property type="entry name" value="Bact_solute-bd_prot1"/>
</dbReference>
<dbReference type="AlphaFoldDB" id="A0A916K175"/>
<name>A0A916K175_9BACL</name>
<evidence type="ECO:0008006" key="9">
    <source>
        <dbReference type="Google" id="ProtNLM"/>
    </source>
</evidence>
<dbReference type="PANTHER" id="PTHR43649:SF33">
    <property type="entry name" value="POLYGALACTURONAN_RHAMNOGALACTURONAN-BINDING PROTEIN YTCQ"/>
    <property type="match status" value="1"/>
</dbReference>
<dbReference type="PROSITE" id="PS51257">
    <property type="entry name" value="PROKAR_LIPOPROTEIN"/>
    <property type="match status" value="1"/>
</dbReference>
<reference evidence="7" key="1">
    <citation type="submission" date="2021-06" db="EMBL/GenBank/DDBJ databases">
        <authorList>
            <person name="Criscuolo A."/>
        </authorList>
    </citation>
    <scope>NUCLEOTIDE SEQUENCE</scope>
    <source>
        <strain evidence="7">CIP111600</strain>
    </source>
</reference>
<evidence type="ECO:0000256" key="1">
    <source>
        <dbReference type="ARBA" id="ARBA00022475"/>
    </source>
</evidence>
<evidence type="ECO:0000256" key="4">
    <source>
        <dbReference type="ARBA" id="ARBA00023139"/>
    </source>
</evidence>
<evidence type="ECO:0000313" key="8">
    <source>
        <dbReference type="Proteomes" id="UP000693672"/>
    </source>
</evidence>
<feature type="signal peptide" evidence="6">
    <location>
        <begin position="1"/>
        <end position="20"/>
    </location>
</feature>
<dbReference type="InterPro" id="IPR006059">
    <property type="entry name" value="SBP"/>
</dbReference>